<keyword evidence="7" id="KW-0675">Receptor</keyword>
<dbReference type="GO" id="GO:0005886">
    <property type="term" value="C:plasma membrane"/>
    <property type="evidence" value="ECO:0007669"/>
    <property type="project" value="TreeGrafter"/>
</dbReference>
<evidence type="ECO:0000313" key="8">
    <source>
        <dbReference type="Proteomes" id="UP000283530"/>
    </source>
</evidence>
<evidence type="ECO:0000256" key="1">
    <source>
        <dbReference type="ARBA" id="ARBA00022527"/>
    </source>
</evidence>
<evidence type="ECO:0000256" key="3">
    <source>
        <dbReference type="ARBA" id="ARBA00022741"/>
    </source>
</evidence>
<evidence type="ECO:0000256" key="4">
    <source>
        <dbReference type="ARBA" id="ARBA00022777"/>
    </source>
</evidence>
<dbReference type="InterPro" id="IPR011009">
    <property type="entry name" value="Kinase-like_dom_sf"/>
</dbReference>
<feature type="domain" description="Protein kinase" evidence="6">
    <location>
        <begin position="1"/>
        <end position="131"/>
    </location>
</feature>
<dbReference type="PROSITE" id="PS50011">
    <property type="entry name" value="PROTEIN_KINASE_DOM"/>
    <property type="match status" value="1"/>
</dbReference>
<keyword evidence="5" id="KW-0067">ATP-binding</keyword>
<dbReference type="Proteomes" id="UP000283530">
    <property type="component" value="Unassembled WGS sequence"/>
</dbReference>
<dbReference type="STRING" id="337451.A0A443PS05"/>
<dbReference type="GO" id="GO:0005524">
    <property type="term" value="F:ATP binding"/>
    <property type="evidence" value="ECO:0007669"/>
    <property type="project" value="UniProtKB-KW"/>
</dbReference>
<dbReference type="EMBL" id="QPKB01000010">
    <property type="protein sequence ID" value="RWR93570.1"/>
    <property type="molecule type" value="Genomic_DNA"/>
</dbReference>
<keyword evidence="2" id="KW-0808">Transferase</keyword>
<dbReference type="GO" id="GO:0004674">
    <property type="term" value="F:protein serine/threonine kinase activity"/>
    <property type="evidence" value="ECO:0007669"/>
    <property type="project" value="UniProtKB-KW"/>
</dbReference>
<keyword evidence="8" id="KW-1185">Reference proteome</keyword>
<name>A0A443PS05_9MAGN</name>
<proteinExistence type="predicted"/>
<dbReference type="PANTHER" id="PTHR27002:SF181">
    <property type="entry name" value="RECEPTOR-LIKE SERINE_THREONINE-PROTEIN KINASE"/>
    <property type="match status" value="1"/>
</dbReference>
<accession>A0A443PS05</accession>
<evidence type="ECO:0000256" key="2">
    <source>
        <dbReference type="ARBA" id="ARBA00022679"/>
    </source>
</evidence>
<dbReference type="OrthoDB" id="4062651at2759"/>
<protein>
    <submittedName>
        <fullName evidence="7">G-type lectin S-receptor-like serine/threonine-protein kinase</fullName>
    </submittedName>
</protein>
<dbReference type="AlphaFoldDB" id="A0A443PS05"/>
<evidence type="ECO:0000256" key="5">
    <source>
        <dbReference type="ARBA" id="ARBA00022840"/>
    </source>
</evidence>
<evidence type="ECO:0000313" key="7">
    <source>
        <dbReference type="EMBL" id="RWR93570.1"/>
    </source>
</evidence>
<organism evidence="7 8">
    <name type="scientific">Cinnamomum micranthum f. kanehirae</name>
    <dbReference type="NCBI Taxonomy" id="337451"/>
    <lineage>
        <taxon>Eukaryota</taxon>
        <taxon>Viridiplantae</taxon>
        <taxon>Streptophyta</taxon>
        <taxon>Embryophyta</taxon>
        <taxon>Tracheophyta</taxon>
        <taxon>Spermatophyta</taxon>
        <taxon>Magnoliopsida</taxon>
        <taxon>Magnoliidae</taxon>
        <taxon>Laurales</taxon>
        <taxon>Lauraceae</taxon>
        <taxon>Cinnamomum</taxon>
    </lineage>
</organism>
<gene>
    <name evidence="7" type="ORF">CKAN_02283100</name>
</gene>
<sequence length="131" mass="14968">MSTLYIIKKKEWLCCSCSNPTQKLLLDWSKCFHIVQGVAQGLHYLHHYLRLKVIHHDLKSPKYALNGIFSEKSDVSSFGVLVLEIVAWQFWNVDRAMEFIDASLGDSLVTGKVMKCIHIGVLCVQDDLLMD</sequence>
<dbReference type="Gene3D" id="1.10.510.10">
    <property type="entry name" value="Transferase(Phosphotransferase) domain 1"/>
    <property type="match status" value="2"/>
</dbReference>
<dbReference type="GO" id="GO:0030246">
    <property type="term" value="F:carbohydrate binding"/>
    <property type="evidence" value="ECO:0007669"/>
    <property type="project" value="UniProtKB-KW"/>
</dbReference>
<keyword evidence="4 7" id="KW-0418">Kinase</keyword>
<dbReference type="PANTHER" id="PTHR27002">
    <property type="entry name" value="RECEPTOR-LIKE SERINE/THREONINE-PROTEIN KINASE SD1-8"/>
    <property type="match status" value="1"/>
</dbReference>
<dbReference type="InterPro" id="IPR000719">
    <property type="entry name" value="Prot_kinase_dom"/>
</dbReference>
<comment type="caution">
    <text evidence="7">The sequence shown here is derived from an EMBL/GenBank/DDBJ whole genome shotgun (WGS) entry which is preliminary data.</text>
</comment>
<keyword evidence="7" id="KW-0430">Lectin</keyword>
<reference evidence="7 8" key="1">
    <citation type="journal article" date="2019" name="Nat. Plants">
        <title>Stout camphor tree genome fills gaps in understanding of flowering plant genome evolution.</title>
        <authorList>
            <person name="Chaw S.M."/>
            <person name="Liu Y.C."/>
            <person name="Wu Y.W."/>
            <person name="Wang H.Y."/>
            <person name="Lin C.I."/>
            <person name="Wu C.S."/>
            <person name="Ke H.M."/>
            <person name="Chang L.Y."/>
            <person name="Hsu C.Y."/>
            <person name="Yang H.T."/>
            <person name="Sudianto E."/>
            <person name="Hsu M.H."/>
            <person name="Wu K.P."/>
            <person name="Wang L.N."/>
            <person name="Leebens-Mack J.H."/>
            <person name="Tsai I.J."/>
        </authorList>
    </citation>
    <scope>NUCLEOTIDE SEQUENCE [LARGE SCALE GENOMIC DNA]</scope>
    <source>
        <strain evidence="8">cv. Chaw 1501</strain>
        <tissue evidence="7">Young leaves</tissue>
    </source>
</reference>
<keyword evidence="1" id="KW-0723">Serine/threonine-protein kinase</keyword>
<keyword evidence="3" id="KW-0547">Nucleotide-binding</keyword>
<dbReference type="SUPFAM" id="SSF56112">
    <property type="entry name" value="Protein kinase-like (PK-like)"/>
    <property type="match status" value="1"/>
</dbReference>
<evidence type="ECO:0000259" key="6">
    <source>
        <dbReference type="PROSITE" id="PS50011"/>
    </source>
</evidence>